<dbReference type="AlphaFoldDB" id="A0A518G210"/>
<evidence type="ECO:0000313" key="1">
    <source>
        <dbReference type="EMBL" id="QDV22657.1"/>
    </source>
</evidence>
<dbReference type="KEGG" id="ahel:Q31a_09430"/>
<evidence type="ECO:0000313" key="2">
    <source>
        <dbReference type="Proteomes" id="UP000318017"/>
    </source>
</evidence>
<sequence>MDSLTSQAGRRDRAASTETLEMGCRVLQYESDSK</sequence>
<name>A0A518G210_9BACT</name>
<reference evidence="1 2" key="1">
    <citation type="submission" date="2019-02" db="EMBL/GenBank/DDBJ databases">
        <title>Deep-cultivation of Planctomycetes and their phenomic and genomic characterization uncovers novel biology.</title>
        <authorList>
            <person name="Wiegand S."/>
            <person name="Jogler M."/>
            <person name="Boedeker C."/>
            <person name="Pinto D."/>
            <person name="Vollmers J."/>
            <person name="Rivas-Marin E."/>
            <person name="Kohn T."/>
            <person name="Peeters S.H."/>
            <person name="Heuer A."/>
            <person name="Rast P."/>
            <person name="Oberbeckmann S."/>
            <person name="Bunk B."/>
            <person name="Jeske O."/>
            <person name="Meyerdierks A."/>
            <person name="Storesund J.E."/>
            <person name="Kallscheuer N."/>
            <person name="Luecker S."/>
            <person name="Lage O.M."/>
            <person name="Pohl T."/>
            <person name="Merkel B.J."/>
            <person name="Hornburger P."/>
            <person name="Mueller R.-W."/>
            <person name="Bruemmer F."/>
            <person name="Labrenz M."/>
            <person name="Spormann A.M."/>
            <person name="Op den Camp H."/>
            <person name="Overmann J."/>
            <person name="Amann R."/>
            <person name="Jetten M.S.M."/>
            <person name="Mascher T."/>
            <person name="Medema M.H."/>
            <person name="Devos D.P."/>
            <person name="Kaster A.-K."/>
            <person name="Ovreas L."/>
            <person name="Rohde M."/>
            <person name="Galperin M.Y."/>
            <person name="Jogler C."/>
        </authorList>
    </citation>
    <scope>NUCLEOTIDE SEQUENCE [LARGE SCALE GENOMIC DNA]</scope>
    <source>
        <strain evidence="1 2">Q31a</strain>
    </source>
</reference>
<dbReference type="EMBL" id="CP036298">
    <property type="protein sequence ID" value="QDV22657.1"/>
    <property type="molecule type" value="Genomic_DNA"/>
</dbReference>
<keyword evidence="2" id="KW-1185">Reference proteome</keyword>
<protein>
    <submittedName>
        <fullName evidence="1">Uncharacterized protein</fullName>
    </submittedName>
</protein>
<dbReference type="Proteomes" id="UP000318017">
    <property type="component" value="Chromosome"/>
</dbReference>
<gene>
    <name evidence="1" type="ORF">Q31a_09430</name>
</gene>
<accession>A0A518G210</accession>
<organism evidence="1 2">
    <name type="scientific">Aureliella helgolandensis</name>
    <dbReference type="NCBI Taxonomy" id="2527968"/>
    <lineage>
        <taxon>Bacteria</taxon>
        <taxon>Pseudomonadati</taxon>
        <taxon>Planctomycetota</taxon>
        <taxon>Planctomycetia</taxon>
        <taxon>Pirellulales</taxon>
        <taxon>Pirellulaceae</taxon>
        <taxon>Aureliella</taxon>
    </lineage>
</organism>
<proteinExistence type="predicted"/>